<accession>A0A4Y7SW60</accession>
<keyword evidence="2" id="KW-1185">Reference proteome</keyword>
<evidence type="ECO:0000313" key="2">
    <source>
        <dbReference type="Proteomes" id="UP000298030"/>
    </source>
</evidence>
<organism evidence="1 2">
    <name type="scientific">Coprinellus micaceus</name>
    <name type="common">Glistening ink-cap mushroom</name>
    <name type="synonym">Coprinus micaceus</name>
    <dbReference type="NCBI Taxonomy" id="71717"/>
    <lineage>
        <taxon>Eukaryota</taxon>
        <taxon>Fungi</taxon>
        <taxon>Dikarya</taxon>
        <taxon>Basidiomycota</taxon>
        <taxon>Agaricomycotina</taxon>
        <taxon>Agaricomycetes</taxon>
        <taxon>Agaricomycetidae</taxon>
        <taxon>Agaricales</taxon>
        <taxon>Agaricineae</taxon>
        <taxon>Psathyrellaceae</taxon>
        <taxon>Coprinellus</taxon>
    </lineage>
</organism>
<protein>
    <submittedName>
        <fullName evidence="1">Uncharacterized protein</fullName>
    </submittedName>
</protein>
<sequence>MHCGENIIAAVNVPIIPELPATGNRKVFMCWDLHYGADNYIQWPQPFHRKFPHFAAILHKPKYSHTLKILWKSYHAQCPEFTTSTAHYVLFCPYDLSAFKNVETQLGKQVADYLEDPRSKSPESYREAILIRRGWAHTFLARITTIPMTCRELWHCLIKVQRFLLKLHAALYWETICMPCILGLEQLATTVVDMLGTLTLDPGDVKPCVVAGLPVWLILDVDHLPHTRIDKVVEFEPAALHVIRDQGTIKNPVIF</sequence>
<proteinExistence type="predicted"/>
<dbReference type="AlphaFoldDB" id="A0A4Y7SW60"/>
<name>A0A4Y7SW60_COPMI</name>
<comment type="caution">
    <text evidence="1">The sequence shown here is derived from an EMBL/GenBank/DDBJ whole genome shotgun (WGS) entry which is preliminary data.</text>
</comment>
<evidence type="ECO:0000313" key="1">
    <source>
        <dbReference type="EMBL" id="TEB25868.1"/>
    </source>
</evidence>
<reference evidence="1 2" key="1">
    <citation type="journal article" date="2019" name="Nat. Ecol. Evol.">
        <title>Megaphylogeny resolves global patterns of mushroom evolution.</title>
        <authorList>
            <person name="Varga T."/>
            <person name="Krizsan K."/>
            <person name="Foldi C."/>
            <person name="Dima B."/>
            <person name="Sanchez-Garcia M."/>
            <person name="Sanchez-Ramirez S."/>
            <person name="Szollosi G.J."/>
            <person name="Szarkandi J.G."/>
            <person name="Papp V."/>
            <person name="Albert L."/>
            <person name="Andreopoulos W."/>
            <person name="Angelini C."/>
            <person name="Antonin V."/>
            <person name="Barry K.W."/>
            <person name="Bougher N.L."/>
            <person name="Buchanan P."/>
            <person name="Buyck B."/>
            <person name="Bense V."/>
            <person name="Catcheside P."/>
            <person name="Chovatia M."/>
            <person name="Cooper J."/>
            <person name="Damon W."/>
            <person name="Desjardin D."/>
            <person name="Finy P."/>
            <person name="Geml J."/>
            <person name="Haridas S."/>
            <person name="Hughes K."/>
            <person name="Justo A."/>
            <person name="Karasinski D."/>
            <person name="Kautmanova I."/>
            <person name="Kiss B."/>
            <person name="Kocsube S."/>
            <person name="Kotiranta H."/>
            <person name="LaButti K.M."/>
            <person name="Lechner B.E."/>
            <person name="Liimatainen K."/>
            <person name="Lipzen A."/>
            <person name="Lukacs Z."/>
            <person name="Mihaltcheva S."/>
            <person name="Morgado L.N."/>
            <person name="Niskanen T."/>
            <person name="Noordeloos M.E."/>
            <person name="Ohm R.A."/>
            <person name="Ortiz-Santana B."/>
            <person name="Ovrebo C."/>
            <person name="Racz N."/>
            <person name="Riley R."/>
            <person name="Savchenko A."/>
            <person name="Shiryaev A."/>
            <person name="Soop K."/>
            <person name="Spirin V."/>
            <person name="Szebenyi C."/>
            <person name="Tomsovsky M."/>
            <person name="Tulloss R.E."/>
            <person name="Uehling J."/>
            <person name="Grigoriev I.V."/>
            <person name="Vagvolgyi C."/>
            <person name="Papp T."/>
            <person name="Martin F.M."/>
            <person name="Miettinen O."/>
            <person name="Hibbett D.S."/>
            <person name="Nagy L.G."/>
        </authorList>
    </citation>
    <scope>NUCLEOTIDE SEQUENCE [LARGE SCALE GENOMIC DNA]</scope>
    <source>
        <strain evidence="1 2">FP101781</strain>
    </source>
</reference>
<dbReference type="Proteomes" id="UP000298030">
    <property type="component" value="Unassembled WGS sequence"/>
</dbReference>
<dbReference type="EMBL" id="QPFP01000053">
    <property type="protein sequence ID" value="TEB25868.1"/>
    <property type="molecule type" value="Genomic_DNA"/>
</dbReference>
<dbReference type="OrthoDB" id="2991415at2759"/>
<gene>
    <name evidence="1" type="ORF">FA13DRAFT_1796170</name>
</gene>